<dbReference type="GO" id="GO:0005886">
    <property type="term" value="C:plasma membrane"/>
    <property type="evidence" value="ECO:0007669"/>
    <property type="project" value="UniProtKB-SubCell"/>
</dbReference>
<dbReference type="AlphaFoldDB" id="A0A7M1LK74"/>
<gene>
    <name evidence="11" type="primary">secG</name>
    <name evidence="11" type="ORF">IMC76_03815</name>
</gene>
<dbReference type="GO" id="GO:0009306">
    <property type="term" value="P:protein secretion"/>
    <property type="evidence" value="ECO:0007669"/>
    <property type="project" value="UniProtKB-UniRule"/>
</dbReference>
<keyword evidence="5 10" id="KW-0812">Transmembrane</keyword>
<dbReference type="PANTHER" id="PTHR34182">
    <property type="entry name" value="PROTEIN-EXPORT MEMBRANE PROTEIN SECG"/>
    <property type="match status" value="1"/>
</dbReference>
<name>A0A7M1LK74_9BACT</name>
<evidence type="ECO:0000313" key="11">
    <source>
        <dbReference type="EMBL" id="QOQ87935.1"/>
    </source>
</evidence>
<dbReference type="Pfam" id="PF03840">
    <property type="entry name" value="SecG"/>
    <property type="match status" value="1"/>
</dbReference>
<dbReference type="InterPro" id="IPR004692">
    <property type="entry name" value="SecG"/>
</dbReference>
<accession>A0A7M1LK74</accession>
<comment type="function">
    <text evidence="10">Involved in protein export. Participates in an early event of protein translocation.</text>
</comment>
<dbReference type="GO" id="GO:0043952">
    <property type="term" value="P:protein transport by the Sec complex"/>
    <property type="evidence" value="ECO:0007669"/>
    <property type="project" value="TreeGrafter"/>
</dbReference>
<evidence type="ECO:0000256" key="9">
    <source>
        <dbReference type="ARBA" id="ARBA00023136"/>
    </source>
</evidence>
<evidence type="ECO:0000313" key="12">
    <source>
        <dbReference type="Proteomes" id="UP000594749"/>
    </source>
</evidence>
<evidence type="ECO:0000256" key="8">
    <source>
        <dbReference type="ARBA" id="ARBA00023010"/>
    </source>
</evidence>
<keyword evidence="12" id="KW-1185">Reference proteome</keyword>
<evidence type="ECO:0000256" key="7">
    <source>
        <dbReference type="ARBA" id="ARBA00022989"/>
    </source>
</evidence>
<dbReference type="PANTHER" id="PTHR34182:SF1">
    <property type="entry name" value="PROTEIN-EXPORT MEMBRANE PROTEIN SECG"/>
    <property type="match status" value="1"/>
</dbReference>
<dbReference type="EMBL" id="CP063078">
    <property type="protein sequence ID" value="QOQ87935.1"/>
    <property type="molecule type" value="Genomic_DNA"/>
</dbReference>
<proteinExistence type="inferred from homology"/>
<feature type="transmembrane region" description="Helical" evidence="10">
    <location>
        <begin position="51"/>
        <end position="73"/>
    </location>
</feature>
<sequence>MTTFFLVLQFVLAGLLTIVILLQKSESMGFGSYSGSNESLFGAKGANAFLAKVTAVLGFVFIVNTIALGYSFSQSVSSSVLDKVDTKAIQTDNSKPQVPQIPAAK</sequence>
<evidence type="ECO:0000256" key="6">
    <source>
        <dbReference type="ARBA" id="ARBA00022927"/>
    </source>
</evidence>
<evidence type="ECO:0000256" key="3">
    <source>
        <dbReference type="ARBA" id="ARBA00022448"/>
    </source>
</evidence>
<keyword evidence="4 10" id="KW-1003">Cell membrane</keyword>
<dbReference type="OrthoDB" id="5344625at2"/>
<protein>
    <recommendedName>
        <fullName evidence="10">Protein-export membrane protein SecG</fullName>
    </recommendedName>
</protein>
<evidence type="ECO:0000256" key="2">
    <source>
        <dbReference type="ARBA" id="ARBA00008445"/>
    </source>
</evidence>
<keyword evidence="9 10" id="KW-0472">Membrane</keyword>
<dbReference type="Proteomes" id="UP000594749">
    <property type="component" value="Chromosome"/>
</dbReference>
<keyword evidence="8 10" id="KW-0811">Translocation</keyword>
<reference evidence="11 12" key="1">
    <citation type="submission" date="2020-10" db="EMBL/GenBank/DDBJ databases">
        <title>Campylobacter and Helicobacter PacBio genomes.</title>
        <authorList>
            <person name="Lane C."/>
        </authorList>
    </citation>
    <scope>NUCLEOTIDE SEQUENCE [LARGE SCALE GENOMIC DNA]</scope>
    <source>
        <strain evidence="11 12">2016D-0077</strain>
    </source>
</reference>
<organism evidence="11 12">
    <name type="scientific">Campylobacter corcagiensis</name>
    <dbReference type="NCBI Taxonomy" id="1448857"/>
    <lineage>
        <taxon>Bacteria</taxon>
        <taxon>Pseudomonadati</taxon>
        <taxon>Campylobacterota</taxon>
        <taxon>Epsilonproteobacteria</taxon>
        <taxon>Campylobacterales</taxon>
        <taxon>Campylobacteraceae</taxon>
        <taxon>Campylobacter</taxon>
    </lineage>
</organism>
<evidence type="ECO:0000256" key="1">
    <source>
        <dbReference type="ARBA" id="ARBA00004651"/>
    </source>
</evidence>
<dbReference type="NCBIfam" id="TIGR00810">
    <property type="entry name" value="secG"/>
    <property type="match status" value="1"/>
</dbReference>
<evidence type="ECO:0000256" key="4">
    <source>
        <dbReference type="ARBA" id="ARBA00022475"/>
    </source>
</evidence>
<comment type="caution">
    <text evidence="10">Lacks conserved residue(s) required for the propagation of feature annotation.</text>
</comment>
<comment type="similarity">
    <text evidence="2 10">Belongs to the SecG family.</text>
</comment>
<comment type="subcellular location">
    <subcellularLocation>
        <location evidence="1 10">Cell membrane</location>
        <topology evidence="1 10">Multi-pass membrane protein</topology>
    </subcellularLocation>
</comment>
<keyword evidence="7 10" id="KW-1133">Transmembrane helix</keyword>
<dbReference type="PRINTS" id="PR01651">
    <property type="entry name" value="SECGEXPORT"/>
</dbReference>
<keyword evidence="6 10" id="KW-0653">Protein transport</keyword>
<evidence type="ECO:0000256" key="10">
    <source>
        <dbReference type="RuleBase" id="RU365087"/>
    </source>
</evidence>
<dbReference type="GO" id="GO:0015450">
    <property type="term" value="F:protein-transporting ATPase activity"/>
    <property type="evidence" value="ECO:0007669"/>
    <property type="project" value="UniProtKB-UniRule"/>
</dbReference>
<evidence type="ECO:0000256" key="5">
    <source>
        <dbReference type="ARBA" id="ARBA00022692"/>
    </source>
</evidence>
<keyword evidence="3 10" id="KW-0813">Transport</keyword>
<dbReference type="RefSeq" id="WP_025802100.1">
    <property type="nucleotide sequence ID" value="NZ_CP053842.1"/>
</dbReference>
<dbReference type="GO" id="GO:0065002">
    <property type="term" value="P:intracellular protein transmembrane transport"/>
    <property type="evidence" value="ECO:0007669"/>
    <property type="project" value="TreeGrafter"/>
</dbReference>